<feature type="transmembrane region" description="Helical" evidence="5">
    <location>
        <begin position="20"/>
        <end position="39"/>
    </location>
</feature>
<dbReference type="Proteomes" id="UP000515135">
    <property type="component" value="Unplaced"/>
</dbReference>
<dbReference type="InterPro" id="IPR020846">
    <property type="entry name" value="MFS_dom"/>
</dbReference>
<feature type="transmembrane region" description="Helical" evidence="5">
    <location>
        <begin position="136"/>
        <end position="159"/>
    </location>
</feature>
<evidence type="ECO:0000256" key="3">
    <source>
        <dbReference type="ARBA" id="ARBA00022989"/>
    </source>
</evidence>
<dbReference type="RefSeq" id="XP_019631404.1">
    <property type="nucleotide sequence ID" value="XM_019775845.1"/>
</dbReference>
<dbReference type="KEGG" id="bbel:109475241"/>
<dbReference type="GO" id="GO:0030672">
    <property type="term" value="C:synaptic vesicle membrane"/>
    <property type="evidence" value="ECO:0007669"/>
    <property type="project" value="TreeGrafter"/>
</dbReference>
<keyword evidence="4 5" id="KW-0472">Membrane</keyword>
<comment type="subcellular location">
    <subcellularLocation>
        <location evidence="1">Membrane</location>
        <topology evidence="1">Multi-pass membrane protein</topology>
    </subcellularLocation>
</comment>
<dbReference type="SUPFAM" id="SSF103473">
    <property type="entry name" value="MFS general substrate transporter"/>
    <property type="match status" value="1"/>
</dbReference>
<dbReference type="GO" id="GO:0060076">
    <property type="term" value="C:excitatory synapse"/>
    <property type="evidence" value="ECO:0007669"/>
    <property type="project" value="TreeGrafter"/>
</dbReference>
<dbReference type="GO" id="GO:0098700">
    <property type="term" value="P:neurotransmitter loading into synaptic vesicle"/>
    <property type="evidence" value="ECO:0007669"/>
    <property type="project" value="TreeGrafter"/>
</dbReference>
<gene>
    <name evidence="8" type="primary">LOC109475241</name>
</gene>
<evidence type="ECO:0000256" key="2">
    <source>
        <dbReference type="ARBA" id="ARBA00022692"/>
    </source>
</evidence>
<sequence length="242" mass="26744">MEFNFSSHIQYSQFQVNAILSSIYIGQLPSSFIGGYLAYRYSAIRIFLASFGAGSIAHVLGPVMFGNFRTAVIHRVLAGLVEGLCEPAAFGVLSQNLTPRQSARVSPYIFAAYYFGQSLGKISTGFLTQRLAWQTAFYMFGGLGITWAAVSVGFAVTGLGERHDALDTQSQDKEGFKTKGVPFCHIFTSPAVWAYIMILAASYVWEPTLLPLYFQQSFGVQVELLRQGKTQKNETYSLFQLS</sequence>
<proteinExistence type="predicted"/>
<dbReference type="PANTHER" id="PTHR11662">
    <property type="entry name" value="SOLUTE CARRIER FAMILY 17"/>
    <property type="match status" value="1"/>
</dbReference>
<dbReference type="GO" id="GO:0005326">
    <property type="term" value="F:neurotransmitter transmembrane transporter activity"/>
    <property type="evidence" value="ECO:0007669"/>
    <property type="project" value="TreeGrafter"/>
</dbReference>
<dbReference type="Gene3D" id="1.20.1250.20">
    <property type="entry name" value="MFS general substrate transporter like domains"/>
    <property type="match status" value="1"/>
</dbReference>
<organism evidence="7 8">
    <name type="scientific">Branchiostoma belcheri</name>
    <name type="common">Amphioxus</name>
    <dbReference type="NCBI Taxonomy" id="7741"/>
    <lineage>
        <taxon>Eukaryota</taxon>
        <taxon>Metazoa</taxon>
        <taxon>Chordata</taxon>
        <taxon>Cephalochordata</taxon>
        <taxon>Leptocardii</taxon>
        <taxon>Amphioxiformes</taxon>
        <taxon>Branchiostomatidae</taxon>
        <taxon>Branchiostoma</taxon>
    </lineage>
</organism>
<dbReference type="GO" id="GO:0050803">
    <property type="term" value="P:regulation of synapse structure or activity"/>
    <property type="evidence" value="ECO:0007669"/>
    <property type="project" value="TreeGrafter"/>
</dbReference>
<feature type="transmembrane region" description="Helical" evidence="5">
    <location>
        <begin position="46"/>
        <end position="65"/>
    </location>
</feature>
<dbReference type="GeneID" id="109475241"/>
<dbReference type="InterPro" id="IPR036259">
    <property type="entry name" value="MFS_trans_sf"/>
</dbReference>
<evidence type="ECO:0000313" key="7">
    <source>
        <dbReference type="Proteomes" id="UP000515135"/>
    </source>
</evidence>
<dbReference type="OrthoDB" id="2985014at2759"/>
<dbReference type="GO" id="GO:0005313">
    <property type="term" value="F:L-glutamate transmembrane transporter activity"/>
    <property type="evidence" value="ECO:0007669"/>
    <property type="project" value="TreeGrafter"/>
</dbReference>
<keyword evidence="3 5" id="KW-1133">Transmembrane helix</keyword>
<dbReference type="InterPro" id="IPR050382">
    <property type="entry name" value="MFS_Na/Anion_cotransporter"/>
</dbReference>
<dbReference type="GO" id="GO:0035249">
    <property type="term" value="P:synaptic transmission, glutamatergic"/>
    <property type="evidence" value="ECO:0007669"/>
    <property type="project" value="TreeGrafter"/>
</dbReference>
<feature type="transmembrane region" description="Helical" evidence="5">
    <location>
        <begin position="180"/>
        <end position="205"/>
    </location>
</feature>
<reference evidence="8" key="1">
    <citation type="submission" date="2025-08" db="UniProtKB">
        <authorList>
            <consortium name="RefSeq"/>
        </authorList>
    </citation>
    <scope>IDENTIFICATION</scope>
    <source>
        <tissue evidence="8">Gonad</tissue>
    </source>
</reference>
<keyword evidence="2 5" id="KW-0812">Transmembrane</keyword>
<dbReference type="InterPro" id="IPR011701">
    <property type="entry name" value="MFS"/>
</dbReference>
<evidence type="ECO:0000256" key="1">
    <source>
        <dbReference type="ARBA" id="ARBA00004141"/>
    </source>
</evidence>
<feature type="domain" description="Major facilitator superfamily (MFS) profile" evidence="6">
    <location>
        <begin position="1"/>
        <end position="242"/>
    </location>
</feature>
<keyword evidence="7" id="KW-1185">Reference proteome</keyword>
<dbReference type="Pfam" id="PF07690">
    <property type="entry name" value="MFS_1"/>
    <property type="match status" value="1"/>
</dbReference>
<evidence type="ECO:0000256" key="5">
    <source>
        <dbReference type="SAM" id="Phobius"/>
    </source>
</evidence>
<name>A0A6P4ZBX0_BRABE</name>
<dbReference type="PANTHER" id="PTHR11662:SF456">
    <property type="entry name" value="VESICULAR GLUTAMATE TRANSPORTER, ISOFORM A"/>
    <property type="match status" value="1"/>
</dbReference>
<evidence type="ECO:0000313" key="8">
    <source>
        <dbReference type="RefSeq" id="XP_019631404.1"/>
    </source>
</evidence>
<evidence type="ECO:0000259" key="6">
    <source>
        <dbReference type="PROSITE" id="PS50850"/>
    </source>
</evidence>
<protein>
    <submittedName>
        <fullName evidence="8">Vesicular glutamate transporter 1-like</fullName>
    </submittedName>
</protein>
<dbReference type="PROSITE" id="PS50850">
    <property type="entry name" value="MFS"/>
    <property type="match status" value="1"/>
</dbReference>
<accession>A0A6P4ZBX0</accession>
<dbReference type="AlphaFoldDB" id="A0A6P4ZBX0"/>
<evidence type="ECO:0000256" key="4">
    <source>
        <dbReference type="ARBA" id="ARBA00023136"/>
    </source>
</evidence>